<feature type="binding site" evidence="11">
    <location>
        <position position="121"/>
    </location>
    <ligand>
        <name>S-adenosyl-L-methionine</name>
        <dbReference type="ChEBI" id="CHEBI:59789"/>
    </ligand>
</feature>
<dbReference type="NCBIfam" id="NF008390">
    <property type="entry name" value="PRK11188.1"/>
    <property type="match status" value="1"/>
</dbReference>
<comment type="catalytic activity">
    <reaction evidence="10 11">
        <text>uridine(2552) in 23S rRNA + S-adenosyl-L-methionine = 2'-O-methyluridine(2552) in 23S rRNA + S-adenosyl-L-homocysteine + H(+)</text>
        <dbReference type="Rhea" id="RHEA:42720"/>
        <dbReference type="Rhea" id="RHEA-COMP:10202"/>
        <dbReference type="Rhea" id="RHEA-COMP:10203"/>
        <dbReference type="ChEBI" id="CHEBI:15378"/>
        <dbReference type="ChEBI" id="CHEBI:57856"/>
        <dbReference type="ChEBI" id="CHEBI:59789"/>
        <dbReference type="ChEBI" id="CHEBI:65315"/>
        <dbReference type="ChEBI" id="CHEBI:74478"/>
        <dbReference type="EC" id="2.1.1.166"/>
    </reaction>
</comment>
<dbReference type="InterPro" id="IPR050082">
    <property type="entry name" value="RNA_methyltr_RlmE"/>
</dbReference>
<name>A0A0S2KGU0_9GAMM</name>
<dbReference type="EC" id="2.1.1.166" evidence="6 11"/>
<keyword evidence="2 11" id="KW-0489">Methyltransferase</keyword>
<dbReference type="Proteomes" id="UP000065641">
    <property type="component" value="Chromosome"/>
</dbReference>
<dbReference type="Pfam" id="PF01728">
    <property type="entry name" value="FtsJ"/>
    <property type="match status" value="1"/>
</dbReference>
<dbReference type="InterPro" id="IPR015507">
    <property type="entry name" value="rRNA-MeTfrase_E"/>
</dbReference>
<dbReference type="GO" id="GO:0005737">
    <property type="term" value="C:cytoplasm"/>
    <property type="evidence" value="ECO:0007669"/>
    <property type="project" value="UniProtKB-SubCell"/>
</dbReference>
<proteinExistence type="inferred from homology"/>
<dbReference type="PANTHER" id="PTHR10920:SF18">
    <property type="entry name" value="RRNA METHYLTRANSFERASE 2, MITOCHONDRIAL"/>
    <property type="match status" value="1"/>
</dbReference>
<evidence type="ECO:0000313" key="14">
    <source>
        <dbReference type="EMBL" id="ALO47498.1"/>
    </source>
</evidence>
<feature type="binding site" evidence="11">
    <location>
        <position position="96"/>
    </location>
    <ligand>
        <name>S-adenosyl-L-methionine</name>
        <dbReference type="ChEBI" id="CHEBI:59789"/>
    </ligand>
</feature>
<dbReference type="GO" id="GO:0008650">
    <property type="term" value="F:rRNA (uridine-2'-O-)-methyltransferase activity"/>
    <property type="evidence" value="ECO:0007669"/>
    <property type="project" value="UniProtKB-UniRule"/>
</dbReference>
<evidence type="ECO:0000256" key="6">
    <source>
        <dbReference type="ARBA" id="ARBA00038861"/>
    </source>
</evidence>
<dbReference type="SUPFAM" id="SSF53335">
    <property type="entry name" value="S-adenosyl-L-methionine-dependent methyltransferases"/>
    <property type="match status" value="1"/>
</dbReference>
<keyword evidence="3 11" id="KW-0808">Transferase</keyword>
<feature type="binding site" evidence="11">
    <location>
        <position position="80"/>
    </location>
    <ligand>
        <name>S-adenosyl-L-methionine</name>
        <dbReference type="ChEBI" id="CHEBI:59789"/>
    </ligand>
</feature>
<evidence type="ECO:0000256" key="11">
    <source>
        <dbReference type="HAMAP-Rule" id="MF_01547"/>
    </source>
</evidence>
<evidence type="ECO:0000256" key="10">
    <source>
        <dbReference type="ARBA" id="ARBA00048970"/>
    </source>
</evidence>
<protein>
    <recommendedName>
        <fullName evidence="7 11">Ribosomal RNA large subunit methyltransferase E</fullName>
        <ecNumber evidence="6 11">2.1.1.166</ecNumber>
    </recommendedName>
    <alternativeName>
        <fullName evidence="9 11">23S rRNA Um2552 methyltransferase</fullName>
    </alternativeName>
    <alternativeName>
        <fullName evidence="8 11">rRNA (uridine-2'-O-)-methyltransferase</fullName>
    </alternativeName>
</protein>
<dbReference type="STRING" id="1249552.PS2015_2869"/>
<comment type="similarity">
    <text evidence="11">Belongs to the class I-like SAM-binding methyltransferase superfamily. RNA methyltransferase RlmE family.</text>
</comment>
<feature type="domain" description="Ribosomal RNA methyltransferase FtsJ" evidence="13">
    <location>
        <begin position="28"/>
        <end position="204"/>
    </location>
</feature>
<dbReference type="OrthoDB" id="9790080at2"/>
<comment type="subcellular location">
    <subcellularLocation>
        <location evidence="11">Cytoplasm</location>
    </subcellularLocation>
</comment>
<feature type="binding site" evidence="11">
    <location>
        <position position="62"/>
    </location>
    <ligand>
        <name>S-adenosyl-L-methionine</name>
        <dbReference type="ChEBI" id="CHEBI:59789"/>
    </ligand>
</feature>
<dbReference type="PANTHER" id="PTHR10920">
    <property type="entry name" value="RIBOSOMAL RNA METHYLTRANSFERASE"/>
    <property type="match status" value="1"/>
</dbReference>
<evidence type="ECO:0000256" key="7">
    <source>
        <dbReference type="ARBA" id="ARBA00041129"/>
    </source>
</evidence>
<comment type="function">
    <text evidence="5 11">Specifically methylates the uridine in position 2552 of 23S rRNA at the 2'-O position of the ribose in the fully assembled 50S ribosomal subunit.</text>
</comment>
<evidence type="ECO:0000256" key="12">
    <source>
        <dbReference type="PIRSR" id="PIRSR005461-1"/>
    </source>
</evidence>
<feature type="active site" description="Proton acceptor" evidence="11 12">
    <location>
        <position position="161"/>
    </location>
</feature>
<evidence type="ECO:0000313" key="15">
    <source>
        <dbReference type="Proteomes" id="UP000065641"/>
    </source>
</evidence>
<keyword evidence="1 11" id="KW-0698">rRNA processing</keyword>
<dbReference type="KEGG" id="pspi:PS2015_2869"/>
<evidence type="ECO:0000256" key="8">
    <source>
        <dbReference type="ARBA" id="ARBA00041995"/>
    </source>
</evidence>
<dbReference type="PIRSF" id="PIRSF005461">
    <property type="entry name" value="23S_rRNA_mtase"/>
    <property type="match status" value="1"/>
</dbReference>
<sequence>MARSKSSKRWLDEHVNDPYVKRAQQDGYRSRASYKLIELINKDNLLKSGMLVVDLGSAPGGWSQVVAPLVGDRGRVIASDILPMDSIADVEFIQGDFTEQSVFDQIMQTLGGSQADLVISDMAPNISGVDAADQAASMYLVELALDMAQQVLKPGGNFVAKVFHGEGYDDYVKAVRSHFDKVVIRKPEASRARSREVYLVAKGFRS</sequence>
<keyword evidence="11" id="KW-0963">Cytoplasm</keyword>
<dbReference type="InterPro" id="IPR002877">
    <property type="entry name" value="RNA_MeTrfase_FtsJ_dom"/>
</dbReference>
<evidence type="ECO:0000256" key="3">
    <source>
        <dbReference type="ARBA" id="ARBA00022679"/>
    </source>
</evidence>
<feature type="binding site" evidence="11">
    <location>
        <position position="60"/>
    </location>
    <ligand>
        <name>S-adenosyl-L-methionine</name>
        <dbReference type="ChEBI" id="CHEBI:59789"/>
    </ligand>
</feature>
<dbReference type="HAMAP" id="MF_01547">
    <property type="entry name" value="RNA_methyltr_E"/>
    <property type="match status" value="1"/>
</dbReference>
<evidence type="ECO:0000256" key="9">
    <source>
        <dbReference type="ARBA" id="ARBA00042745"/>
    </source>
</evidence>
<dbReference type="RefSeq" id="WP_058022885.1">
    <property type="nucleotide sequence ID" value="NZ_CP013189.1"/>
</dbReference>
<dbReference type="AlphaFoldDB" id="A0A0S2KGU0"/>
<keyword evidence="15" id="KW-1185">Reference proteome</keyword>
<evidence type="ECO:0000256" key="4">
    <source>
        <dbReference type="ARBA" id="ARBA00022691"/>
    </source>
</evidence>
<dbReference type="PATRIC" id="fig|1249552.3.peg.2897"/>
<evidence type="ECO:0000259" key="13">
    <source>
        <dbReference type="Pfam" id="PF01728"/>
    </source>
</evidence>
<evidence type="ECO:0000256" key="2">
    <source>
        <dbReference type="ARBA" id="ARBA00022603"/>
    </source>
</evidence>
<organism evidence="14 15">
    <name type="scientific">Pseudohongiella spirulinae</name>
    <dbReference type="NCBI Taxonomy" id="1249552"/>
    <lineage>
        <taxon>Bacteria</taxon>
        <taxon>Pseudomonadati</taxon>
        <taxon>Pseudomonadota</taxon>
        <taxon>Gammaproteobacteria</taxon>
        <taxon>Pseudomonadales</taxon>
        <taxon>Pseudohongiellaceae</taxon>
        <taxon>Pseudohongiella</taxon>
    </lineage>
</organism>
<dbReference type="InterPro" id="IPR029063">
    <property type="entry name" value="SAM-dependent_MTases_sf"/>
</dbReference>
<dbReference type="Gene3D" id="3.40.50.150">
    <property type="entry name" value="Vaccinia Virus protein VP39"/>
    <property type="match status" value="1"/>
</dbReference>
<reference evidence="14 15" key="1">
    <citation type="submission" date="2015-11" db="EMBL/GenBank/DDBJ databases">
        <authorList>
            <person name="Zhang Y."/>
            <person name="Guo Z."/>
        </authorList>
    </citation>
    <scope>NUCLEOTIDE SEQUENCE [LARGE SCALE GENOMIC DNA]</scope>
    <source>
        <strain evidence="14 15">KCTC 32221</strain>
    </source>
</reference>
<evidence type="ECO:0000256" key="5">
    <source>
        <dbReference type="ARBA" id="ARBA00037569"/>
    </source>
</evidence>
<dbReference type="FunFam" id="3.40.50.150:FF:000005">
    <property type="entry name" value="Ribosomal RNA large subunit methyltransferase E"/>
    <property type="match status" value="1"/>
</dbReference>
<accession>A0A0S2KGU0</accession>
<evidence type="ECO:0000256" key="1">
    <source>
        <dbReference type="ARBA" id="ARBA00022552"/>
    </source>
</evidence>
<gene>
    <name evidence="11" type="primary">rlmE</name>
    <name evidence="11" type="synonym">ftsJ</name>
    <name evidence="11" type="synonym">rrmJ</name>
    <name evidence="14" type="ORF">PS2015_2869</name>
</gene>
<keyword evidence="4 11" id="KW-0949">S-adenosyl-L-methionine</keyword>
<dbReference type="EMBL" id="CP013189">
    <property type="protein sequence ID" value="ALO47498.1"/>
    <property type="molecule type" value="Genomic_DNA"/>
</dbReference>